<name>A0AA95MLJ2_9BACI</name>
<feature type="chain" id="PRO_5041732162" evidence="6">
    <location>
        <begin position="25"/>
        <end position="268"/>
    </location>
</feature>
<dbReference type="CDD" id="cd13537">
    <property type="entry name" value="PBP2_YvgL_like"/>
    <property type="match status" value="1"/>
</dbReference>
<keyword evidence="8" id="KW-1185">Reference proteome</keyword>
<dbReference type="PIRSF" id="PIRSF004846">
    <property type="entry name" value="ModA"/>
    <property type="match status" value="1"/>
</dbReference>
<feature type="binding site" evidence="5">
    <location>
        <position position="204"/>
    </location>
    <ligand>
        <name>molybdate</name>
        <dbReference type="ChEBI" id="CHEBI:36264"/>
    </ligand>
</feature>
<comment type="similarity">
    <text evidence="1">Belongs to the bacterial solute-binding protein ModA family.</text>
</comment>
<dbReference type="AlphaFoldDB" id="A0AA95MLJ2"/>
<dbReference type="GO" id="GO:0015689">
    <property type="term" value="P:molybdate ion transport"/>
    <property type="evidence" value="ECO:0007669"/>
    <property type="project" value="InterPro"/>
</dbReference>
<dbReference type="GO" id="GO:0046872">
    <property type="term" value="F:metal ion binding"/>
    <property type="evidence" value="ECO:0007669"/>
    <property type="project" value="UniProtKB-KW"/>
</dbReference>
<dbReference type="FunFam" id="3.40.190.10:FF:000035">
    <property type="entry name" value="Molybdate ABC transporter substrate-binding protein"/>
    <property type="match status" value="1"/>
</dbReference>
<gene>
    <name evidence="7" type="primary">modA</name>
    <name evidence="7" type="ORF">QNH39_27285</name>
</gene>
<evidence type="ECO:0000256" key="1">
    <source>
        <dbReference type="ARBA" id="ARBA00009175"/>
    </source>
</evidence>
<proteinExistence type="inferred from homology"/>
<dbReference type="GO" id="GO:0030973">
    <property type="term" value="F:molybdate ion binding"/>
    <property type="evidence" value="ECO:0007669"/>
    <property type="project" value="UniProtKB-ARBA"/>
</dbReference>
<dbReference type="NCBIfam" id="TIGR01256">
    <property type="entry name" value="modA"/>
    <property type="match status" value="1"/>
</dbReference>
<dbReference type="RefSeq" id="WP_066094038.1">
    <property type="nucleotide sequence ID" value="NZ_CP126114.1"/>
</dbReference>
<dbReference type="Pfam" id="PF13531">
    <property type="entry name" value="SBP_bac_11"/>
    <property type="match status" value="1"/>
</dbReference>
<dbReference type="EMBL" id="CP126114">
    <property type="protein sequence ID" value="WHY86227.1"/>
    <property type="molecule type" value="Genomic_DNA"/>
</dbReference>
<dbReference type="KEGG" id="nnv:QNH39_27285"/>
<dbReference type="PANTHER" id="PTHR30632">
    <property type="entry name" value="MOLYBDATE-BINDING PERIPLASMIC PROTEIN"/>
    <property type="match status" value="1"/>
</dbReference>
<dbReference type="InterPro" id="IPR050682">
    <property type="entry name" value="ModA/WtpA"/>
</dbReference>
<sequence>MKKSYLLFLSVMMFLLVITGCSTNDQSKKPAEEKQAAPKEKVELTISAAASLQDALTEITSNFNKEHANVKINFNYGASGALQQQISQGAPVDLFFSAAEDKFQQLVSEDLIDKKNGIDLVGNELVLVVPKDSARGIKTFEDLPKADKISIGTPESVPAGKYGKEVLGNLKIWSTVEGKIVYAKDVRQVLTYVETGNVDAGMVYKTDALTSKKVEIAATASELTHTPIIYPVGVIKASSHQKEAMLFYDYLQTKAAMDVFEKYGFKGL</sequence>
<dbReference type="PANTHER" id="PTHR30632:SF0">
    <property type="entry name" value="SULFATE-BINDING PROTEIN"/>
    <property type="match status" value="1"/>
</dbReference>
<evidence type="ECO:0000313" key="8">
    <source>
        <dbReference type="Proteomes" id="UP001178288"/>
    </source>
</evidence>
<reference evidence="7" key="1">
    <citation type="submission" date="2023-05" db="EMBL/GenBank/DDBJ databases">
        <title>Comparative genomics of Bacillaceae isolates and their secondary metabolite potential.</title>
        <authorList>
            <person name="Song L."/>
            <person name="Nielsen L.J."/>
            <person name="Mohite O."/>
            <person name="Xu X."/>
            <person name="Weber T."/>
            <person name="Kovacs A.T."/>
        </authorList>
    </citation>
    <scope>NUCLEOTIDE SEQUENCE</scope>
    <source>
        <strain evidence="7">XLM17</strain>
    </source>
</reference>
<evidence type="ECO:0000256" key="6">
    <source>
        <dbReference type="SAM" id="SignalP"/>
    </source>
</evidence>
<keyword evidence="3 5" id="KW-0479">Metal-binding</keyword>
<dbReference type="SUPFAM" id="SSF53850">
    <property type="entry name" value="Periplasmic binding protein-like II"/>
    <property type="match status" value="1"/>
</dbReference>
<evidence type="ECO:0000256" key="5">
    <source>
        <dbReference type="PIRSR" id="PIRSR004846-1"/>
    </source>
</evidence>
<feature type="signal peptide" evidence="6">
    <location>
        <begin position="1"/>
        <end position="24"/>
    </location>
</feature>
<organism evidence="7 8">
    <name type="scientific">Neobacillus novalis</name>
    <dbReference type="NCBI Taxonomy" id="220687"/>
    <lineage>
        <taxon>Bacteria</taxon>
        <taxon>Bacillati</taxon>
        <taxon>Bacillota</taxon>
        <taxon>Bacilli</taxon>
        <taxon>Bacillales</taxon>
        <taxon>Bacillaceae</taxon>
        <taxon>Neobacillus</taxon>
    </lineage>
</organism>
<dbReference type="InterPro" id="IPR005950">
    <property type="entry name" value="ModA"/>
</dbReference>
<dbReference type="PROSITE" id="PS51257">
    <property type="entry name" value="PROKAR_LIPOPROTEIN"/>
    <property type="match status" value="1"/>
</dbReference>
<evidence type="ECO:0000313" key="7">
    <source>
        <dbReference type="EMBL" id="WHY86227.1"/>
    </source>
</evidence>
<feature type="binding site" evidence="5">
    <location>
        <position position="79"/>
    </location>
    <ligand>
        <name>molybdate</name>
        <dbReference type="ChEBI" id="CHEBI:36264"/>
    </ligand>
</feature>
<dbReference type="Gene3D" id="3.40.190.10">
    <property type="entry name" value="Periplasmic binding protein-like II"/>
    <property type="match status" value="2"/>
</dbReference>
<evidence type="ECO:0000256" key="3">
    <source>
        <dbReference type="ARBA" id="ARBA00022723"/>
    </source>
</evidence>
<feature type="binding site" evidence="5">
    <location>
        <position position="186"/>
    </location>
    <ligand>
        <name>molybdate</name>
        <dbReference type="ChEBI" id="CHEBI:36264"/>
    </ligand>
</feature>
<evidence type="ECO:0000256" key="4">
    <source>
        <dbReference type="ARBA" id="ARBA00022729"/>
    </source>
</evidence>
<dbReference type="Proteomes" id="UP001178288">
    <property type="component" value="Chromosome"/>
</dbReference>
<dbReference type="GO" id="GO:1901359">
    <property type="term" value="F:tungstate binding"/>
    <property type="evidence" value="ECO:0007669"/>
    <property type="project" value="UniProtKB-ARBA"/>
</dbReference>
<protein>
    <submittedName>
        <fullName evidence="7">Molybdate ABC transporter substrate-binding protein</fullName>
    </submittedName>
</protein>
<feature type="binding site" evidence="5">
    <location>
        <position position="51"/>
    </location>
    <ligand>
        <name>molybdate</name>
        <dbReference type="ChEBI" id="CHEBI:36264"/>
    </ligand>
</feature>
<feature type="binding site" evidence="5">
    <location>
        <position position="159"/>
    </location>
    <ligand>
        <name>molybdate</name>
        <dbReference type="ChEBI" id="CHEBI:36264"/>
    </ligand>
</feature>
<keyword evidence="2 5" id="KW-0500">Molybdenum</keyword>
<keyword evidence="4 6" id="KW-0732">Signal</keyword>
<evidence type="ECO:0000256" key="2">
    <source>
        <dbReference type="ARBA" id="ARBA00022505"/>
    </source>
</evidence>
<dbReference type="InterPro" id="IPR041879">
    <property type="entry name" value="YvgL-like_PBP2"/>
</dbReference>
<accession>A0AA95MLJ2</accession>